<evidence type="ECO:0000256" key="7">
    <source>
        <dbReference type="RuleBase" id="RU363032"/>
    </source>
</evidence>
<evidence type="ECO:0000313" key="12">
    <source>
        <dbReference type="Proteomes" id="UP000011016"/>
    </source>
</evidence>
<proteinExistence type="inferred from homology"/>
<sequence>MTARAAWRRVGQSLVVLIAAFTLAFVLLHALPSDAVTARFGSDELGLSDAELEEIRRSMGLDRPVVVQFFVTLVGFLTGDWGYSVQTGTQVTTLLAENLPATLALAGLAFVVAVALALGLTLAAALPQAAWLRSAARALPPLVVSVPLFLIAIVLIQVLSFQLGWVPVINPEPWQRYLMPTVALSLPIAGPLAQVFIRSVDEVYREPHVAVTRARGAGRAWLFFRSVARAALLPAVTMAGLLFGELVGGTVVVEEVFGIDGVGRLTVEAVANRDTPVLMAVVVIAAFAYIVINLVVDLLYPLLDARVRRPSTL</sequence>
<dbReference type="GO" id="GO:0005886">
    <property type="term" value="C:plasma membrane"/>
    <property type="evidence" value="ECO:0007669"/>
    <property type="project" value="UniProtKB-SubCell"/>
</dbReference>
<dbReference type="InterPro" id="IPR000515">
    <property type="entry name" value="MetI-like"/>
</dbReference>
<gene>
    <name evidence="9" type="ORF">BN46_0054</name>
    <name evidence="10" type="ORF">HMPREF9719_00527</name>
</gene>
<dbReference type="Pfam" id="PF19300">
    <property type="entry name" value="BPD_transp_1_N"/>
    <property type="match status" value="1"/>
</dbReference>
<dbReference type="PANTHER" id="PTHR43163">
    <property type="entry name" value="DIPEPTIDE TRANSPORT SYSTEM PERMEASE PROTEIN DPPB-RELATED"/>
    <property type="match status" value="1"/>
</dbReference>
<dbReference type="CDD" id="cd06261">
    <property type="entry name" value="TM_PBP2"/>
    <property type="match status" value="1"/>
</dbReference>
<comment type="subcellular location">
    <subcellularLocation>
        <location evidence="1 7">Cell membrane</location>
        <topology evidence="1 7">Multi-pass membrane protein</topology>
    </subcellularLocation>
</comment>
<evidence type="ECO:0000313" key="9">
    <source>
        <dbReference type="EMBL" id="CCI82809.1"/>
    </source>
</evidence>
<keyword evidence="3" id="KW-1003">Cell membrane</keyword>
<evidence type="ECO:0000313" key="11">
    <source>
        <dbReference type="Proteomes" id="UP000006078"/>
    </source>
</evidence>
<comment type="similarity">
    <text evidence="7">Belongs to the binding-protein-dependent transport system permease family.</text>
</comment>
<dbReference type="Proteomes" id="UP000011016">
    <property type="component" value="Unassembled WGS sequence"/>
</dbReference>
<keyword evidence="11" id="KW-1185">Reference proteome</keyword>
<feature type="transmembrane region" description="Helical" evidence="7">
    <location>
        <begin position="103"/>
        <end position="126"/>
    </location>
</feature>
<reference evidence="10 11" key="2">
    <citation type="submission" date="2012-08" db="EMBL/GenBank/DDBJ databases">
        <title>The Genome Sequence of Turicella otitidis ATCC 51513.</title>
        <authorList>
            <consortium name="The Broad Institute Genome Sequencing Platform"/>
            <person name="Earl A."/>
            <person name="Ward D."/>
            <person name="Feldgarden M."/>
            <person name="Gevers D."/>
            <person name="Huys G."/>
            <person name="Walker B."/>
            <person name="Young S.K."/>
            <person name="Zeng Q."/>
            <person name="Gargeya S."/>
            <person name="Fitzgerald M."/>
            <person name="Haas B."/>
            <person name="Abouelleil A."/>
            <person name="Alvarado L."/>
            <person name="Arachchi H.M."/>
            <person name="Berlin A.M."/>
            <person name="Chapman S.B."/>
            <person name="Goldberg J."/>
            <person name="Griggs A."/>
            <person name="Gujja S."/>
            <person name="Hansen M."/>
            <person name="Howarth C."/>
            <person name="Imamovic A."/>
            <person name="Larimer J."/>
            <person name="McCowen C."/>
            <person name="Montmayeur A."/>
            <person name="Murphy C."/>
            <person name="Neiman D."/>
            <person name="Pearson M."/>
            <person name="Priest M."/>
            <person name="Roberts A."/>
            <person name="Saif S."/>
            <person name="Shea T."/>
            <person name="Sisk P."/>
            <person name="Sykes S."/>
            <person name="Wortman J."/>
            <person name="Nusbaum C."/>
            <person name="Birren B."/>
        </authorList>
    </citation>
    <scope>NUCLEOTIDE SEQUENCE [LARGE SCALE GENOMIC DNA]</scope>
    <source>
        <strain evidence="10 11">ATCC 51513</strain>
    </source>
</reference>
<dbReference type="EMBL" id="CAJZ01000003">
    <property type="protein sequence ID" value="CCI82809.1"/>
    <property type="molecule type" value="Genomic_DNA"/>
</dbReference>
<comment type="caution">
    <text evidence="9">The sequence shown here is derived from an EMBL/GenBank/DDBJ whole genome shotgun (WGS) entry which is preliminary data.</text>
</comment>
<feature type="transmembrane region" description="Helical" evidence="7">
    <location>
        <begin position="138"/>
        <end position="165"/>
    </location>
</feature>
<evidence type="ECO:0000256" key="6">
    <source>
        <dbReference type="ARBA" id="ARBA00023136"/>
    </source>
</evidence>
<dbReference type="OrthoDB" id="9778910at2"/>
<accession>I7LB44</accession>
<protein>
    <submittedName>
        <fullName evidence="9">Glutathione transport system permease protein</fullName>
    </submittedName>
</protein>
<keyword evidence="5 7" id="KW-1133">Transmembrane helix</keyword>
<dbReference type="InterPro" id="IPR045621">
    <property type="entry name" value="BPD_transp_1_N"/>
</dbReference>
<feature type="domain" description="ABC transmembrane type-1" evidence="8">
    <location>
        <begin position="99"/>
        <end position="300"/>
    </location>
</feature>
<dbReference type="Proteomes" id="UP000006078">
    <property type="component" value="Unassembled WGS sequence"/>
</dbReference>
<dbReference type="RefSeq" id="WP_004600417.1">
    <property type="nucleotide sequence ID" value="NZ_HF541865.1"/>
</dbReference>
<evidence type="ECO:0000256" key="5">
    <source>
        <dbReference type="ARBA" id="ARBA00022989"/>
    </source>
</evidence>
<dbReference type="GO" id="GO:0055085">
    <property type="term" value="P:transmembrane transport"/>
    <property type="evidence" value="ECO:0007669"/>
    <property type="project" value="InterPro"/>
</dbReference>
<dbReference type="PROSITE" id="PS50928">
    <property type="entry name" value="ABC_TM1"/>
    <property type="match status" value="1"/>
</dbReference>
<dbReference type="EMBL" id="AHAE01000030">
    <property type="protein sequence ID" value="EJZ82539.1"/>
    <property type="molecule type" value="Genomic_DNA"/>
</dbReference>
<name>I7LB44_9CORY</name>
<evidence type="ECO:0000259" key="8">
    <source>
        <dbReference type="PROSITE" id="PS50928"/>
    </source>
</evidence>
<feature type="transmembrane region" description="Helical" evidence="7">
    <location>
        <begin position="222"/>
        <end position="243"/>
    </location>
</feature>
<evidence type="ECO:0000256" key="2">
    <source>
        <dbReference type="ARBA" id="ARBA00022448"/>
    </source>
</evidence>
<dbReference type="HOGENOM" id="CLU_036879_0_2_11"/>
<dbReference type="Pfam" id="PF00528">
    <property type="entry name" value="BPD_transp_1"/>
    <property type="match status" value="1"/>
</dbReference>
<feature type="transmembrane region" description="Helical" evidence="7">
    <location>
        <begin position="177"/>
        <end position="197"/>
    </location>
</feature>
<feature type="transmembrane region" description="Helical" evidence="7">
    <location>
        <begin position="277"/>
        <end position="300"/>
    </location>
</feature>
<evidence type="ECO:0000313" key="10">
    <source>
        <dbReference type="EMBL" id="EJZ82539.1"/>
    </source>
</evidence>
<dbReference type="AlphaFoldDB" id="I7LB44"/>
<reference evidence="9 12" key="1">
    <citation type="journal article" date="2012" name="J. Bacteriol.">
        <title>Draft Genome Sequence of Turicella otitidis ATCC 51513, Isolated from Middle Ear Fluid from a Child with Otitis Media.</title>
        <authorList>
            <person name="Brinkrolf K."/>
            <person name="Schneider J."/>
            <person name="Knecht M."/>
            <person name="Ruckert C."/>
            <person name="Tauch A."/>
        </authorList>
    </citation>
    <scope>NUCLEOTIDE SEQUENCE [LARGE SCALE GENOMIC DNA]</scope>
    <source>
        <strain evidence="9 12">ATCC 51513</strain>
    </source>
</reference>
<feature type="transmembrane region" description="Helical" evidence="7">
    <location>
        <begin position="12"/>
        <end position="31"/>
    </location>
</feature>
<keyword evidence="4 7" id="KW-0812">Transmembrane</keyword>
<dbReference type="Gene3D" id="1.10.3720.10">
    <property type="entry name" value="MetI-like"/>
    <property type="match status" value="1"/>
</dbReference>
<evidence type="ECO:0000256" key="3">
    <source>
        <dbReference type="ARBA" id="ARBA00022475"/>
    </source>
</evidence>
<keyword evidence="6 7" id="KW-0472">Membrane</keyword>
<dbReference type="PANTHER" id="PTHR43163:SF6">
    <property type="entry name" value="DIPEPTIDE TRANSPORT SYSTEM PERMEASE PROTEIN DPPB-RELATED"/>
    <property type="match status" value="1"/>
</dbReference>
<keyword evidence="2 7" id="KW-0813">Transport</keyword>
<organism evidence="9 12">
    <name type="scientific">Corynebacterium otitidis ATCC 51513</name>
    <dbReference type="NCBI Taxonomy" id="883169"/>
    <lineage>
        <taxon>Bacteria</taxon>
        <taxon>Bacillati</taxon>
        <taxon>Actinomycetota</taxon>
        <taxon>Actinomycetes</taxon>
        <taxon>Mycobacteriales</taxon>
        <taxon>Corynebacteriaceae</taxon>
        <taxon>Corynebacterium</taxon>
    </lineage>
</organism>
<dbReference type="SUPFAM" id="SSF161098">
    <property type="entry name" value="MetI-like"/>
    <property type="match status" value="1"/>
</dbReference>
<dbReference type="eggNOG" id="COG0601">
    <property type="taxonomic scope" value="Bacteria"/>
</dbReference>
<evidence type="ECO:0000256" key="1">
    <source>
        <dbReference type="ARBA" id="ARBA00004651"/>
    </source>
</evidence>
<dbReference type="InterPro" id="IPR035906">
    <property type="entry name" value="MetI-like_sf"/>
</dbReference>
<evidence type="ECO:0000256" key="4">
    <source>
        <dbReference type="ARBA" id="ARBA00022692"/>
    </source>
</evidence>